<dbReference type="EMBL" id="LCQW01000005">
    <property type="protein sequence ID" value="KKW24655.1"/>
    <property type="molecule type" value="Genomic_DNA"/>
</dbReference>
<sequence length="117" mass="12886">MRCLCGKRNDGLVAIILRNVILALHFAAYAPVHDAIVRCRAFEPRGLHHAATRLCPIARIFVHVLAPETLRAVIGVAGTLYELSTVLTGKVLDGSLEFLLSITLEHDYQSVPELRNC</sequence>
<protein>
    <submittedName>
        <fullName evidence="1">Uncharacterized protein</fullName>
    </submittedName>
</protein>
<name>A0A0G1X1B9_9BACT</name>
<comment type="caution">
    <text evidence="1">The sequence shown here is derived from an EMBL/GenBank/DDBJ whole genome shotgun (WGS) entry which is preliminary data.</text>
</comment>
<gene>
    <name evidence="1" type="ORF">UY67_C0005G0027</name>
</gene>
<evidence type="ECO:0000313" key="1">
    <source>
        <dbReference type="EMBL" id="KKW24655.1"/>
    </source>
</evidence>
<evidence type="ECO:0000313" key="2">
    <source>
        <dbReference type="Proteomes" id="UP000034273"/>
    </source>
</evidence>
<accession>A0A0G1X1B9</accession>
<proteinExistence type="predicted"/>
<organism evidence="1 2">
    <name type="scientific">Candidatus Kaiserbacteria bacterium GW2011_GWA2_52_12</name>
    <dbReference type="NCBI Taxonomy" id="1618671"/>
    <lineage>
        <taxon>Bacteria</taxon>
        <taxon>Candidatus Kaiseribacteriota</taxon>
    </lineage>
</organism>
<dbReference type="Proteomes" id="UP000034273">
    <property type="component" value="Unassembled WGS sequence"/>
</dbReference>
<dbReference type="AlphaFoldDB" id="A0A0G1X1B9"/>
<reference evidence="1 2" key="1">
    <citation type="journal article" date="2015" name="Nature">
        <title>rRNA introns, odd ribosomes, and small enigmatic genomes across a large radiation of phyla.</title>
        <authorList>
            <person name="Brown C.T."/>
            <person name="Hug L.A."/>
            <person name="Thomas B.C."/>
            <person name="Sharon I."/>
            <person name="Castelle C.J."/>
            <person name="Singh A."/>
            <person name="Wilkins M.J."/>
            <person name="Williams K.H."/>
            <person name="Banfield J.F."/>
        </authorList>
    </citation>
    <scope>NUCLEOTIDE SEQUENCE [LARGE SCALE GENOMIC DNA]</scope>
</reference>
<dbReference type="STRING" id="1618671.UY67_C0005G0027"/>